<dbReference type="OrthoDB" id="2442646at2759"/>
<dbReference type="Pfam" id="PF13650">
    <property type="entry name" value="Asp_protease_2"/>
    <property type="match status" value="1"/>
</dbReference>
<dbReference type="CDD" id="cd00303">
    <property type="entry name" value="retropepsin_like"/>
    <property type="match status" value="1"/>
</dbReference>
<dbReference type="SUPFAM" id="SSF50630">
    <property type="entry name" value="Acid proteases"/>
    <property type="match status" value="1"/>
</dbReference>
<name>A0A397VEF9_9GLOM</name>
<protein>
    <recommendedName>
        <fullName evidence="3">Aspartic peptidase DDI1-type domain-containing protein</fullName>
    </recommendedName>
</protein>
<dbReference type="STRING" id="44941.A0A397VEF9"/>
<gene>
    <name evidence="1" type="ORF">C2G38_2035440</name>
</gene>
<dbReference type="InterPro" id="IPR021109">
    <property type="entry name" value="Peptidase_aspartic_dom_sf"/>
</dbReference>
<dbReference type="Gene3D" id="2.40.70.10">
    <property type="entry name" value="Acid Proteases"/>
    <property type="match status" value="1"/>
</dbReference>
<evidence type="ECO:0000313" key="1">
    <source>
        <dbReference type="EMBL" id="RIB20211.1"/>
    </source>
</evidence>
<dbReference type="EMBL" id="QKWP01000430">
    <property type="protein sequence ID" value="RIB20211.1"/>
    <property type="molecule type" value="Genomic_DNA"/>
</dbReference>
<organism evidence="1 2">
    <name type="scientific">Gigaspora rosea</name>
    <dbReference type="NCBI Taxonomy" id="44941"/>
    <lineage>
        <taxon>Eukaryota</taxon>
        <taxon>Fungi</taxon>
        <taxon>Fungi incertae sedis</taxon>
        <taxon>Mucoromycota</taxon>
        <taxon>Glomeromycotina</taxon>
        <taxon>Glomeromycetes</taxon>
        <taxon>Diversisporales</taxon>
        <taxon>Gigasporaceae</taxon>
        <taxon>Gigaspora</taxon>
    </lineage>
</organism>
<keyword evidence="2" id="KW-1185">Reference proteome</keyword>
<proteinExistence type="predicted"/>
<evidence type="ECO:0000313" key="2">
    <source>
        <dbReference type="Proteomes" id="UP000266673"/>
    </source>
</evidence>
<comment type="caution">
    <text evidence="1">The sequence shown here is derived from an EMBL/GenBank/DDBJ whole genome shotgun (WGS) entry which is preliminary data.</text>
</comment>
<reference evidence="1 2" key="1">
    <citation type="submission" date="2018-06" db="EMBL/GenBank/DDBJ databases">
        <title>Comparative genomics reveals the genomic features of Rhizophagus irregularis, R. cerebriforme, R. diaphanum and Gigaspora rosea, and their symbiotic lifestyle signature.</title>
        <authorList>
            <person name="Morin E."/>
            <person name="San Clemente H."/>
            <person name="Chen E.C.H."/>
            <person name="De La Providencia I."/>
            <person name="Hainaut M."/>
            <person name="Kuo A."/>
            <person name="Kohler A."/>
            <person name="Murat C."/>
            <person name="Tang N."/>
            <person name="Roy S."/>
            <person name="Loubradou J."/>
            <person name="Henrissat B."/>
            <person name="Grigoriev I.V."/>
            <person name="Corradi N."/>
            <person name="Roux C."/>
            <person name="Martin F.M."/>
        </authorList>
    </citation>
    <scope>NUCLEOTIDE SEQUENCE [LARGE SCALE GENOMIC DNA]</scope>
    <source>
        <strain evidence="1 2">DAOM 194757</strain>
    </source>
</reference>
<accession>A0A397VEF9</accession>
<evidence type="ECO:0008006" key="3">
    <source>
        <dbReference type="Google" id="ProtNLM"/>
    </source>
</evidence>
<sequence>MARITRPGRVTMAKIAKFCLKQDEHVKTKSMYCKTQVKGHPILLILDSGSLECVVSVNFLKEVGISINRPSTIMIVGVHREQKHPLGEVDEVPITMGGTTITSHAIVTQAGIIP</sequence>
<dbReference type="AlphaFoldDB" id="A0A397VEF9"/>
<dbReference type="Proteomes" id="UP000266673">
    <property type="component" value="Unassembled WGS sequence"/>
</dbReference>